<name>A0A0C1MUS9_9RICK</name>
<keyword evidence="2" id="KW-1185">Reference proteome</keyword>
<protein>
    <submittedName>
        <fullName evidence="1">Uncharacterized protein</fullName>
    </submittedName>
</protein>
<sequence>MPRPKQVVYDTEKPIKDTPSTIKQKVKDGVNAVKETAKEIKESPAETGKDFKSGIKKVGEDIKKIGKDNVEDIKITGKDTIEVIKNLKDSAKETIKAKLEPAKKIADNWTSDKEERAEDCFKLISDNGITLCNPYNNNTKIESYSGIGSIGRYNPLTEKDTLDYCIKAFEKKDAVDCSKISEFLSNLPINEITSFNKGQAQCLNGYKDIIKIPTSVEAFYSIGKTIGASDNILGDCQVIIRDFNPNEGDKIDFSNFSGKTFSDLRSYNGTMNKLPLKAIDIYEPEATPKCLVGIYDYDANTIPELTSDMFIIASAPTPIPTIHIHTEL</sequence>
<organism evidence="1 2">
    <name type="scientific">Candidatus Jidaibacter acanthamoebae</name>
    <dbReference type="NCBI Taxonomy" id="86105"/>
    <lineage>
        <taxon>Bacteria</taxon>
        <taxon>Pseudomonadati</taxon>
        <taxon>Pseudomonadota</taxon>
        <taxon>Alphaproteobacteria</taxon>
        <taxon>Rickettsiales</taxon>
        <taxon>Candidatus Midichloriaceae</taxon>
        <taxon>Candidatus Jidaibacter</taxon>
    </lineage>
</organism>
<proteinExistence type="predicted"/>
<evidence type="ECO:0000313" key="2">
    <source>
        <dbReference type="Proteomes" id="UP000031258"/>
    </source>
</evidence>
<dbReference type="AlphaFoldDB" id="A0A0C1MUS9"/>
<dbReference type="EMBL" id="JSWE01000058">
    <property type="protein sequence ID" value="KIE05862.1"/>
    <property type="molecule type" value="Genomic_DNA"/>
</dbReference>
<dbReference type="RefSeq" id="WP_039455094.1">
    <property type="nucleotide sequence ID" value="NZ_JSWE01000058.1"/>
</dbReference>
<reference evidence="1 2" key="1">
    <citation type="submission" date="2014-11" db="EMBL/GenBank/DDBJ databases">
        <title>A Rickettsiales Symbiont of Amoebae With Ancient Features.</title>
        <authorList>
            <person name="Schulz F."/>
            <person name="Martijn J."/>
            <person name="Wascher F."/>
            <person name="Kostanjsek R."/>
            <person name="Ettema T.J."/>
            <person name="Horn M."/>
        </authorList>
    </citation>
    <scope>NUCLEOTIDE SEQUENCE [LARGE SCALE GENOMIC DNA]</scope>
    <source>
        <strain evidence="1 2">UWC36</strain>
    </source>
</reference>
<comment type="caution">
    <text evidence="1">The sequence shown here is derived from an EMBL/GenBank/DDBJ whole genome shotgun (WGS) entry which is preliminary data.</text>
</comment>
<accession>A0A0C1MUS9</accession>
<dbReference type="Proteomes" id="UP000031258">
    <property type="component" value="Unassembled WGS sequence"/>
</dbReference>
<dbReference type="OrthoDB" id="9818144at2"/>
<gene>
    <name evidence="1" type="ORF">NF27_CG00420</name>
</gene>
<evidence type="ECO:0000313" key="1">
    <source>
        <dbReference type="EMBL" id="KIE05862.1"/>
    </source>
</evidence>